<name>A0ABV0ZQ78_9TELE</name>
<keyword evidence="1" id="KW-0812">Transmembrane</keyword>
<keyword evidence="1" id="KW-0472">Membrane</keyword>
<reference evidence="2 3" key="1">
    <citation type="submission" date="2021-06" db="EMBL/GenBank/DDBJ databases">
        <authorList>
            <person name="Palmer J.M."/>
        </authorList>
    </citation>
    <scope>NUCLEOTIDE SEQUENCE [LARGE SCALE GENOMIC DNA]</scope>
    <source>
        <strain evidence="2 3">AS_MEX2019</strain>
        <tissue evidence="2">Muscle</tissue>
    </source>
</reference>
<dbReference type="Proteomes" id="UP001469553">
    <property type="component" value="Unassembled WGS sequence"/>
</dbReference>
<protein>
    <submittedName>
        <fullName evidence="2">Uncharacterized protein</fullName>
    </submittedName>
</protein>
<evidence type="ECO:0000313" key="3">
    <source>
        <dbReference type="Proteomes" id="UP001469553"/>
    </source>
</evidence>
<dbReference type="EMBL" id="JAHRIP010067548">
    <property type="protein sequence ID" value="MEQ2307651.1"/>
    <property type="molecule type" value="Genomic_DNA"/>
</dbReference>
<evidence type="ECO:0000256" key="1">
    <source>
        <dbReference type="SAM" id="Phobius"/>
    </source>
</evidence>
<evidence type="ECO:0000313" key="2">
    <source>
        <dbReference type="EMBL" id="MEQ2307651.1"/>
    </source>
</evidence>
<keyword evidence="1" id="KW-1133">Transmembrane helix</keyword>
<proteinExistence type="predicted"/>
<accession>A0ABV0ZQ78</accession>
<feature type="transmembrane region" description="Helical" evidence="1">
    <location>
        <begin position="52"/>
        <end position="69"/>
    </location>
</feature>
<gene>
    <name evidence="2" type="ORF">AMECASPLE_020519</name>
</gene>
<comment type="caution">
    <text evidence="2">The sequence shown here is derived from an EMBL/GenBank/DDBJ whole genome shotgun (WGS) entry which is preliminary data.</text>
</comment>
<sequence length="118" mass="13790">MTQEWLDRLKEVIYILIVLLLLYLSGELSQLQLNLMENEGNPVYKFYKHYKYYHFYSVCFGLGCSMVSYRPFRSVWFPSVLGVFSTIVFEILGIALDLPAHTKECKGPPYNKRGTVLH</sequence>
<feature type="transmembrane region" description="Helical" evidence="1">
    <location>
        <begin position="75"/>
        <end position="96"/>
    </location>
</feature>
<feature type="transmembrane region" description="Helical" evidence="1">
    <location>
        <begin position="12"/>
        <end position="31"/>
    </location>
</feature>
<organism evidence="2 3">
    <name type="scientific">Ameca splendens</name>
    <dbReference type="NCBI Taxonomy" id="208324"/>
    <lineage>
        <taxon>Eukaryota</taxon>
        <taxon>Metazoa</taxon>
        <taxon>Chordata</taxon>
        <taxon>Craniata</taxon>
        <taxon>Vertebrata</taxon>
        <taxon>Euteleostomi</taxon>
        <taxon>Actinopterygii</taxon>
        <taxon>Neopterygii</taxon>
        <taxon>Teleostei</taxon>
        <taxon>Neoteleostei</taxon>
        <taxon>Acanthomorphata</taxon>
        <taxon>Ovalentaria</taxon>
        <taxon>Atherinomorphae</taxon>
        <taxon>Cyprinodontiformes</taxon>
        <taxon>Goodeidae</taxon>
        <taxon>Ameca</taxon>
    </lineage>
</organism>
<keyword evidence="3" id="KW-1185">Reference proteome</keyword>